<sequence>MKKSFKWILSSISLSALSFPLIATSCPKKTDEQDTLNTFANNYASNVVLVNKDIDQNKAMDKGAYNMPGLETGYEIIDWNVEKVGEEKVKVTFKIKNKSGKTSKPITKEFSVKKSSTNPGGEGGQQGGGQEQPGGGQEQPGGSQGGGEQPGGGQVTPEEKKIEIIDEGEQTVSLQGNWKLDTFTFDLKNGKVENIKENWQDEIDSKRKTVFYSYKEKKIHGKTNKGQKPWDDEVLMTISNFPFDICAHDKPLQEKPKNGNYNTSTFLKVETKDNHYLIKFRLYDFKNHKISKNIYAIRIAK</sequence>
<evidence type="ECO:0000313" key="4">
    <source>
        <dbReference type="Proteomes" id="UP001233782"/>
    </source>
</evidence>
<name>A0AAP4AKK3_9BACT</name>
<evidence type="ECO:0000256" key="2">
    <source>
        <dbReference type="SAM" id="SignalP"/>
    </source>
</evidence>
<feature type="signal peptide" evidence="2">
    <location>
        <begin position="1"/>
        <end position="23"/>
    </location>
</feature>
<organism evidence="3 4">
    <name type="scientific">Metamycoplasma hyosynoviae</name>
    <dbReference type="NCBI Taxonomy" id="29559"/>
    <lineage>
        <taxon>Bacteria</taxon>
        <taxon>Bacillati</taxon>
        <taxon>Mycoplasmatota</taxon>
        <taxon>Mycoplasmoidales</taxon>
        <taxon>Metamycoplasmataceae</taxon>
        <taxon>Metamycoplasma</taxon>
    </lineage>
</organism>
<keyword evidence="2" id="KW-0732">Signal</keyword>
<protein>
    <submittedName>
        <fullName evidence="3">Variable surface lipoprotein</fullName>
    </submittedName>
</protein>
<feature type="region of interest" description="Disordered" evidence="1">
    <location>
        <begin position="101"/>
        <end position="157"/>
    </location>
</feature>
<feature type="compositionally biased region" description="Gly residues" evidence="1">
    <location>
        <begin position="120"/>
        <end position="154"/>
    </location>
</feature>
<reference evidence="3" key="1">
    <citation type="submission" date="2023-04" db="EMBL/GenBank/DDBJ databases">
        <title>Genomes of recent Mycoplasma hyosynoviae isolates 2023.</title>
        <authorList>
            <person name="Spergser J."/>
        </authorList>
    </citation>
    <scope>NUCLEOTIDE SEQUENCE</scope>
    <source>
        <strain evidence="3">SN1J23N</strain>
    </source>
</reference>
<accession>A0AAP4AKK3</accession>
<evidence type="ECO:0000256" key="1">
    <source>
        <dbReference type="SAM" id="MobiDB-lite"/>
    </source>
</evidence>
<dbReference type="Proteomes" id="UP001233782">
    <property type="component" value="Unassembled WGS sequence"/>
</dbReference>
<gene>
    <name evidence="3" type="ORF">QJ129_00750</name>
</gene>
<keyword evidence="3" id="KW-0449">Lipoprotein</keyword>
<dbReference type="InterPro" id="IPR009975">
    <property type="entry name" value="P30"/>
</dbReference>
<proteinExistence type="predicted"/>
<dbReference type="AlphaFoldDB" id="A0AAP4AKK3"/>
<dbReference type="PROSITE" id="PS51257">
    <property type="entry name" value="PROKAR_LIPOPROTEIN"/>
    <property type="match status" value="1"/>
</dbReference>
<dbReference type="RefSeq" id="WP_282208487.1">
    <property type="nucleotide sequence ID" value="NZ_JASBCN010000001.1"/>
</dbReference>
<comment type="caution">
    <text evidence="3">The sequence shown here is derived from an EMBL/GenBank/DDBJ whole genome shotgun (WGS) entry which is preliminary data.</text>
</comment>
<dbReference type="Pfam" id="PF07390">
    <property type="entry name" value="P30"/>
    <property type="match status" value="1"/>
</dbReference>
<feature type="chain" id="PRO_5042974584" evidence="2">
    <location>
        <begin position="24"/>
        <end position="301"/>
    </location>
</feature>
<evidence type="ECO:0000313" key="3">
    <source>
        <dbReference type="EMBL" id="MDI3047790.1"/>
    </source>
</evidence>
<dbReference type="EMBL" id="JASBCP010000001">
    <property type="protein sequence ID" value="MDI3047790.1"/>
    <property type="molecule type" value="Genomic_DNA"/>
</dbReference>